<accession>A0A2R3Z7T4</accession>
<name>A0A2R3Z7T4_9FLAO</name>
<reference evidence="9" key="1">
    <citation type="submission" date="2018-03" db="EMBL/GenBank/DDBJ databases">
        <title>Gramella fulva sp. nov., isolated from a dry surface of tidal flat.</title>
        <authorList>
            <person name="Hwang S.H."/>
            <person name="Hwang W.M."/>
            <person name="Kang K."/>
            <person name="Ahn T.-Y."/>
        </authorList>
    </citation>
    <scope>NUCLEOTIDE SEQUENCE [LARGE SCALE GENOMIC DNA]</scope>
    <source>
        <strain evidence="9">SH35</strain>
    </source>
</reference>
<feature type="transmembrane region" description="Helical" evidence="7">
    <location>
        <begin position="112"/>
        <end position="134"/>
    </location>
</feature>
<feature type="transmembrane region" description="Helical" evidence="7">
    <location>
        <begin position="16"/>
        <end position="34"/>
    </location>
</feature>
<dbReference type="Pfam" id="PF07681">
    <property type="entry name" value="DoxX"/>
    <property type="match status" value="1"/>
</dbReference>
<dbReference type="EMBL" id="CP028136">
    <property type="protein sequence ID" value="AVR46331.1"/>
    <property type="molecule type" value="Genomic_DNA"/>
</dbReference>
<dbReference type="RefSeq" id="WP_107013105.1">
    <property type="nucleotide sequence ID" value="NZ_CP028136.1"/>
</dbReference>
<dbReference type="AlphaFoldDB" id="A0A2R3Z7T4"/>
<dbReference type="KEGG" id="grs:C7S20_14250"/>
<comment type="subcellular location">
    <subcellularLocation>
        <location evidence="1">Cell membrane</location>
        <topology evidence="1">Multi-pass membrane protein</topology>
    </subcellularLocation>
</comment>
<dbReference type="GO" id="GO:0005886">
    <property type="term" value="C:plasma membrane"/>
    <property type="evidence" value="ECO:0007669"/>
    <property type="project" value="UniProtKB-SubCell"/>
</dbReference>
<dbReference type="Proteomes" id="UP000241507">
    <property type="component" value="Chromosome"/>
</dbReference>
<keyword evidence="3" id="KW-1003">Cell membrane</keyword>
<evidence type="ECO:0000313" key="8">
    <source>
        <dbReference type="EMBL" id="AVR46331.1"/>
    </source>
</evidence>
<evidence type="ECO:0000256" key="7">
    <source>
        <dbReference type="SAM" id="Phobius"/>
    </source>
</evidence>
<evidence type="ECO:0000256" key="3">
    <source>
        <dbReference type="ARBA" id="ARBA00022475"/>
    </source>
</evidence>
<keyword evidence="9" id="KW-1185">Reference proteome</keyword>
<feature type="transmembrane region" description="Helical" evidence="7">
    <location>
        <begin position="82"/>
        <end position="100"/>
    </location>
</feature>
<sequence>MKNSYRTILNLQNIDFGLLIMRIAFTCSLLTHGFPKFLKFFGPDEIKFGDPLGFGELTTFSFAVFAEFFCSLFVLFGFLTRIATIPIIITMAIVVFVVWLPEGFGKMEMPFLYLSAFTVLLITGGGKYSVDFLLEKGKK</sequence>
<dbReference type="InterPro" id="IPR032808">
    <property type="entry name" value="DoxX"/>
</dbReference>
<evidence type="ECO:0000256" key="4">
    <source>
        <dbReference type="ARBA" id="ARBA00022692"/>
    </source>
</evidence>
<dbReference type="OrthoDB" id="9813193at2"/>
<organism evidence="8 9">
    <name type="scientific">Christiangramia fulva</name>
    <dbReference type="NCBI Taxonomy" id="2126553"/>
    <lineage>
        <taxon>Bacteria</taxon>
        <taxon>Pseudomonadati</taxon>
        <taxon>Bacteroidota</taxon>
        <taxon>Flavobacteriia</taxon>
        <taxon>Flavobacteriales</taxon>
        <taxon>Flavobacteriaceae</taxon>
        <taxon>Christiangramia</taxon>
    </lineage>
</organism>
<protein>
    <submittedName>
        <fullName evidence="8">DoxX family protein</fullName>
    </submittedName>
</protein>
<comment type="similarity">
    <text evidence="2">Belongs to the DoxX family.</text>
</comment>
<dbReference type="InterPro" id="IPR051907">
    <property type="entry name" value="DoxX-like_oxidoreductase"/>
</dbReference>
<evidence type="ECO:0000313" key="9">
    <source>
        <dbReference type="Proteomes" id="UP000241507"/>
    </source>
</evidence>
<evidence type="ECO:0000256" key="2">
    <source>
        <dbReference type="ARBA" id="ARBA00006679"/>
    </source>
</evidence>
<evidence type="ECO:0000256" key="5">
    <source>
        <dbReference type="ARBA" id="ARBA00022989"/>
    </source>
</evidence>
<evidence type="ECO:0000256" key="1">
    <source>
        <dbReference type="ARBA" id="ARBA00004651"/>
    </source>
</evidence>
<gene>
    <name evidence="8" type="ORF">C7S20_14250</name>
</gene>
<keyword evidence="6 7" id="KW-0472">Membrane</keyword>
<dbReference type="PANTHER" id="PTHR33452">
    <property type="entry name" value="OXIDOREDUCTASE CATD-RELATED"/>
    <property type="match status" value="1"/>
</dbReference>
<feature type="transmembrane region" description="Helical" evidence="7">
    <location>
        <begin position="54"/>
        <end position="75"/>
    </location>
</feature>
<keyword evidence="5 7" id="KW-1133">Transmembrane helix</keyword>
<proteinExistence type="inferred from homology"/>
<keyword evidence="4 7" id="KW-0812">Transmembrane</keyword>
<evidence type="ECO:0000256" key="6">
    <source>
        <dbReference type="ARBA" id="ARBA00023136"/>
    </source>
</evidence>
<dbReference type="PANTHER" id="PTHR33452:SF1">
    <property type="entry name" value="INNER MEMBRANE PROTEIN YPHA-RELATED"/>
    <property type="match status" value="1"/>
</dbReference>